<keyword evidence="6 8" id="KW-0472">Membrane</keyword>
<feature type="transmembrane region" description="Helical" evidence="8">
    <location>
        <begin position="340"/>
        <end position="361"/>
    </location>
</feature>
<dbReference type="eggNOG" id="KOG2532">
    <property type="taxonomic scope" value="Eukaryota"/>
</dbReference>
<protein>
    <submittedName>
        <fullName evidence="12">Vesicular glutamate transporter 1-like</fullName>
    </submittedName>
</protein>
<dbReference type="KEGG" id="mde:101888051"/>
<feature type="transmembrane region" description="Helical" evidence="8">
    <location>
        <begin position="200"/>
        <end position="222"/>
    </location>
</feature>
<feature type="transmembrane region" description="Helical" evidence="8">
    <location>
        <begin position="137"/>
        <end position="160"/>
    </location>
</feature>
<dbReference type="InterPro" id="IPR036259">
    <property type="entry name" value="MFS_trans_sf"/>
</dbReference>
<evidence type="ECO:0000313" key="12">
    <source>
        <dbReference type="RefSeq" id="XP_005176881.1"/>
    </source>
</evidence>
<dbReference type="GeneID" id="101888051"/>
<evidence type="ECO:0000256" key="7">
    <source>
        <dbReference type="SAM" id="MobiDB-lite"/>
    </source>
</evidence>
<evidence type="ECO:0000313" key="11">
    <source>
        <dbReference type="Proteomes" id="UP001652621"/>
    </source>
</evidence>
<dbReference type="FunFam" id="1.20.1250.20:FF:000003">
    <property type="entry name" value="Solute carrier family 17 member 3"/>
    <property type="match status" value="1"/>
</dbReference>
<evidence type="ECO:0000256" key="6">
    <source>
        <dbReference type="ARBA" id="ARBA00023136"/>
    </source>
</evidence>
<feature type="transmembrane region" description="Helical" evidence="8">
    <location>
        <begin position="9"/>
        <end position="30"/>
    </location>
</feature>
<dbReference type="GO" id="GO:0016020">
    <property type="term" value="C:membrane"/>
    <property type="evidence" value="ECO:0007669"/>
    <property type="project" value="UniProtKB-SubCell"/>
</dbReference>
<comment type="subcellular location">
    <subcellularLocation>
        <location evidence="1">Membrane</location>
        <topology evidence="1">Multi-pass membrane protein</topology>
    </subcellularLocation>
</comment>
<proteinExistence type="predicted"/>
<dbReference type="Proteomes" id="UP001652621">
    <property type="component" value="Unplaced"/>
</dbReference>
<dbReference type="GO" id="GO:0006820">
    <property type="term" value="P:monoatomic anion transport"/>
    <property type="evidence" value="ECO:0007669"/>
    <property type="project" value="TreeGrafter"/>
</dbReference>
<evidence type="ECO:0000256" key="4">
    <source>
        <dbReference type="ARBA" id="ARBA00022847"/>
    </source>
</evidence>
<dbReference type="VEuPathDB" id="VectorBase:MDOA000199"/>
<dbReference type="InterPro" id="IPR020846">
    <property type="entry name" value="MFS_dom"/>
</dbReference>
<dbReference type="PANTHER" id="PTHR11662:SF79">
    <property type="entry name" value="NA[+]-DEPENDENT INORGANIC PHOSPHATE COTRANSPORTER, ISOFORM A"/>
    <property type="match status" value="1"/>
</dbReference>
<gene>
    <name evidence="10" type="primary">101888051</name>
    <name evidence="12" type="synonym">LOC101888051</name>
</gene>
<feature type="transmembrane region" description="Helical" evidence="8">
    <location>
        <begin position="111"/>
        <end position="131"/>
    </location>
</feature>
<dbReference type="PANTHER" id="PTHR11662">
    <property type="entry name" value="SOLUTE CARRIER FAMILY 17"/>
    <property type="match status" value="1"/>
</dbReference>
<sequence>MCNVQARTVLWHLVFIGFAVNYMICINLNITIVEMVVPIKIETLSYADLPEASEMSATGLRNNSVNITPDAPIRFNWNEYQQALVLGSFFWAHWLTQIPGGIMAKKYGTKLVFGLANVLGCWLCFLIPATARWDFRALIVLRVLQGLIMGFTWPAMHVMTGKWIPPNERSKFVTAYLGSSVGIAFFYPLFGYIMHWSSWVWVYHFCGIFGTVWWLGWLYFVYDSPAQHPRISDSELRYIEKSLGSAVQNASAVGTPWKEIFLSRPVWMNVIAQFGVIWGLFTLMTQAPTYFRVIHQWDIRATGILSGLPHLMRMIFAYGFSIFADYLLKREKMSRTNVRKLATTICCILMGMVVLVLAYFGNKSTTAIVLLSLAIMFHGTVSTGALASMVDIAPNFAGIVMGISSTIGVLPGFISPYIVGVLTLGNQTFEAWKWVFQICGAILIGCGVLYVLFADSTLQKWNEYNSRAKDRELVQLNEDDSHGAKIDEDPSYLKPKGGG</sequence>
<feature type="transmembrane region" description="Helical" evidence="8">
    <location>
        <begin position="172"/>
        <end position="194"/>
    </location>
</feature>
<dbReference type="STRING" id="7370.A0A1I8M151"/>
<feature type="transmembrane region" description="Helical" evidence="8">
    <location>
        <begin position="311"/>
        <end position="328"/>
    </location>
</feature>
<dbReference type="VEuPathDB" id="VectorBase:MDOMA2_001120"/>
<dbReference type="EnsemblMetazoa" id="MDOA000199-RA">
    <property type="protein sequence ID" value="MDOA000199-PA"/>
    <property type="gene ID" value="MDOA000199"/>
</dbReference>
<feature type="domain" description="Major facilitator superfamily (MFS) profile" evidence="9">
    <location>
        <begin position="13"/>
        <end position="458"/>
    </location>
</feature>
<dbReference type="PROSITE" id="PS50850">
    <property type="entry name" value="MFS"/>
    <property type="match status" value="1"/>
</dbReference>
<dbReference type="GO" id="GO:0015293">
    <property type="term" value="F:symporter activity"/>
    <property type="evidence" value="ECO:0007669"/>
    <property type="project" value="UniProtKB-KW"/>
</dbReference>
<keyword evidence="3 8" id="KW-0812">Transmembrane</keyword>
<keyword evidence="11" id="KW-1185">Reference proteome</keyword>
<feature type="compositionally biased region" description="Basic and acidic residues" evidence="7">
    <location>
        <begin position="478"/>
        <end position="488"/>
    </location>
</feature>
<dbReference type="Pfam" id="PF07690">
    <property type="entry name" value="MFS_1"/>
    <property type="match status" value="1"/>
</dbReference>
<dbReference type="AlphaFoldDB" id="A0A1I8M151"/>
<dbReference type="Gene3D" id="1.20.1250.20">
    <property type="entry name" value="MFS general substrate transporter like domains"/>
    <property type="match status" value="2"/>
</dbReference>
<name>A0A1I8M151_MUSDO</name>
<evidence type="ECO:0000259" key="9">
    <source>
        <dbReference type="PROSITE" id="PS50850"/>
    </source>
</evidence>
<feature type="transmembrane region" description="Helical" evidence="8">
    <location>
        <begin position="396"/>
        <end position="414"/>
    </location>
</feature>
<evidence type="ECO:0000256" key="1">
    <source>
        <dbReference type="ARBA" id="ARBA00004141"/>
    </source>
</evidence>
<keyword evidence="4" id="KW-0769">Symport</keyword>
<evidence type="ECO:0000256" key="3">
    <source>
        <dbReference type="ARBA" id="ARBA00022692"/>
    </source>
</evidence>
<organism evidence="10">
    <name type="scientific">Musca domestica</name>
    <name type="common">House fly</name>
    <dbReference type="NCBI Taxonomy" id="7370"/>
    <lineage>
        <taxon>Eukaryota</taxon>
        <taxon>Metazoa</taxon>
        <taxon>Ecdysozoa</taxon>
        <taxon>Arthropoda</taxon>
        <taxon>Hexapoda</taxon>
        <taxon>Insecta</taxon>
        <taxon>Pterygota</taxon>
        <taxon>Neoptera</taxon>
        <taxon>Endopterygota</taxon>
        <taxon>Diptera</taxon>
        <taxon>Brachycera</taxon>
        <taxon>Muscomorpha</taxon>
        <taxon>Muscoidea</taxon>
        <taxon>Muscidae</taxon>
        <taxon>Musca</taxon>
    </lineage>
</organism>
<evidence type="ECO:0000256" key="5">
    <source>
        <dbReference type="ARBA" id="ARBA00022989"/>
    </source>
</evidence>
<evidence type="ECO:0000256" key="8">
    <source>
        <dbReference type="SAM" id="Phobius"/>
    </source>
</evidence>
<reference evidence="12" key="2">
    <citation type="submission" date="2025-04" db="UniProtKB">
        <authorList>
            <consortium name="RefSeq"/>
        </authorList>
    </citation>
    <scope>IDENTIFICATION</scope>
    <source>
        <strain evidence="12">Aabys</strain>
    </source>
</reference>
<keyword evidence="2" id="KW-0813">Transport</keyword>
<dbReference type="InterPro" id="IPR050382">
    <property type="entry name" value="MFS_Na/Anion_cotransporter"/>
</dbReference>
<dbReference type="OrthoDB" id="2985014at2759"/>
<keyword evidence="5 8" id="KW-1133">Transmembrane helix</keyword>
<feature type="transmembrane region" description="Helical" evidence="8">
    <location>
        <begin position="434"/>
        <end position="453"/>
    </location>
</feature>
<evidence type="ECO:0000256" key="2">
    <source>
        <dbReference type="ARBA" id="ARBA00022448"/>
    </source>
</evidence>
<reference evidence="10" key="1">
    <citation type="submission" date="2020-05" db="UniProtKB">
        <authorList>
            <consortium name="EnsemblMetazoa"/>
        </authorList>
    </citation>
    <scope>IDENTIFICATION</scope>
    <source>
        <strain evidence="10">Aabys</strain>
    </source>
</reference>
<feature type="transmembrane region" description="Helical" evidence="8">
    <location>
        <begin position="266"/>
        <end position="291"/>
    </location>
</feature>
<dbReference type="InterPro" id="IPR011701">
    <property type="entry name" value="MFS"/>
</dbReference>
<accession>A0A1I8M151</accession>
<dbReference type="RefSeq" id="XP_005176881.1">
    <property type="nucleotide sequence ID" value="XM_005176824.3"/>
</dbReference>
<dbReference type="CDD" id="cd17318">
    <property type="entry name" value="MFS_SLC17"/>
    <property type="match status" value="1"/>
</dbReference>
<feature type="transmembrane region" description="Helical" evidence="8">
    <location>
        <begin position="367"/>
        <end position="389"/>
    </location>
</feature>
<evidence type="ECO:0000313" key="10">
    <source>
        <dbReference type="EnsemblMetazoa" id="MDOA000199-PA"/>
    </source>
</evidence>
<feature type="region of interest" description="Disordered" evidence="7">
    <location>
        <begin position="478"/>
        <end position="499"/>
    </location>
</feature>
<dbReference type="SUPFAM" id="SSF103473">
    <property type="entry name" value="MFS general substrate transporter"/>
    <property type="match status" value="1"/>
</dbReference>